<feature type="compositionally biased region" description="Basic and acidic residues" evidence="1">
    <location>
        <begin position="53"/>
        <end position="63"/>
    </location>
</feature>
<sequence>MNGSQLASYAKWGTAASKDPIEAADEHATQEAEQAIVAAPIGNVTQDYPSQTDKAKADDGPTEMKFHDDDLVELQVPRAAWPQGALPFFDADKAGGKPFSCFSPGWKTVGTVAAAWRVAKEPDHQRIEVLSEEEPAHQDAPAVFIFQEAQSP</sequence>
<name>A0A1Q9CMF9_SYMMI</name>
<dbReference type="EMBL" id="LSRX01001067">
    <property type="protein sequence ID" value="OLP84113.1"/>
    <property type="molecule type" value="Genomic_DNA"/>
</dbReference>
<proteinExistence type="predicted"/>
<comment type="caution">
    <text evidence="2">The sequence shown here is derived from an EMBL/GenBank/DDBJ whole genome shotgun (WGS) entry which is preliminary data.</text>
</comment>
<evidence type="ECO:0000313" key="2">
    <source>
        <dbReference type="EMBL" id="OLP84113.1"/>
    </source>
</evidence>
<feature type="region of interest" description="Disordered" evidence="1">
    <location>
        <begin position="42"/>
        <end position="63"/>
    </location>
</feature>
<accession>A0A1Q9CMF9</accession>
<evidence type="ECO:0000256" key="1">
    <source>
        <dbReference type="SAM" id="MobiDB-lite"/>
    </source>
</evidence>
<keyword evidence="3" id="KW-1185">Reference proteome</keyword>
<dbReference type="Proteomes" id="UP000186817">
    <property type="component" value="Unassembled WGS sequence"/>
</dbReference>
<reference evidence="2 3" key="1">
    <citation type="submission" date="2016-02" db="EMBL/GenBank/DDBJ databases">
        <title>Genome analysis of coral dinoflagellate symbionts highlights evolutionary adaptations to a symbiotic lifestyle.</title>
        <authorList>
            <person name="Aranda M."/>
            <person name="Li Y."/>
            <person name="Liew Y.J."/>
            <person name="Baumgarten S."/>
            <person name="Simakov O."/>
            <person name="Wilson M."/>
            <person name="Piel J."/>
            <person name="Ashoor H."/>
            <person name="Bougouffa S."/>
            <person name="Bajic V.B."/>
            <person name="Ryu T."/>
            <person name="Ravasi T."/>
            <person name="Bayer T."/>
            <person name="Micklem G."/>
            <person name="Kim H."/>
            <person name="Bhak J."/>
            <person name="Lajeunesse T.C."/>
            <person name="Voolstra C.R."/>
        </authorList>
    </citation>
    <scope>NUCLEOTIDE SEQUENCE [LARGE SCALE GENOMIC DNA]</scope>
    <source>
        <strain evidence="2 3">CCMP2467</strain>
    </source>
</reference>
<evidence type="ECO:0000313" key="3">
    <source>
        <dbReference type="Proteomes" id="UP000186817"/>
    </source>
</evidence>
<gene>
    <name evidence="2" type="ORF">AK812_SmicGene35044</name>
</gene>
<organism evidence="2 3">
    <name type="scientific">Symbiodinium microadriaticum</name>
    <name type="common">Dinoflagellate</name>
    <name type="synonym">Zooxanthella microadriatica</name>
    <dbReference type="NCBI Taxonomy" id="2951"/>
    <lineage>
        <taxon>Eukaryota</taxon>
        <taxon>Sar</taxon>
        <taxon>Alveolata</taxon>
        <taxon>Dinophyceae</taxon>
        <taxon>Suessiales</taxon>
        <taxon>Symbiodiniaceae</taxon>
        <taxon>Symbiodinium</taxon>
    </lineage>
</organism>
<feature type="compositionally biased region" description="Polar residues" evidence="1">
    <location>
        <begin position="43"/>
        <end position="52"/>
    </location>
</feature>
<dbReference type="AlphaFoldDB" id="A0A1Q9CMF9"/>
<protein>
    <submittedName>
        <fullName evidence="2">Uncharacterized protein</fullName>
    </submittedName>
</protein>